<dbReference type="Proteomes" id="UP000240760">
    <property type="component" value="Unassembled WGS sequence"/>
</dbReference>
<keyword evidence="1" id="KW-0472">Membrane</keyword>
<keyword evidence="3" id="KW-1185">Reference proteome</keyword>
<feature type="transmembrane region" description="Helical" evidence="1">
    <location>
        <begin position="45"/>
        <end position="63"/>
    </location>
</feature>
<sequence length="126" mass="14588">MGVYFWTNICFGLECFFVLAGRVALVLDSFPRAHYFYFDITSYQSYIYICIDTLCVASSRLYLDTSREKMEGWYLLTVSVFGGISYLGLLHVSHRCGNYYLSSKSRWSVGHSVPYRSKEPIINLLE</sequence>
<accession>A0A2T4CBX7</accession>
<proteinExistence type="predicted"/>
<feature type="transmembrane region" description="Helical" evidence="1">
    <location>
        <begin position="72"/>
        <end position="92"/>
    </location>
</feature>
<evidence type="ECO:0000313" key="3">
    <source>
        <dbReference type="Proteomes" id="UP000240760"/>
    </source>
</evidence>
<name>A0A2T4CBX7_TRILO</name>
<organism evidence="2 3">
    <name type="scientific">Trichoderma longibrachiatum ATCC 18648</name>
    <dbReference type="NCBI Taxonomy" id="983965"/>
    <lineage>
        <taxon>Eukaryota</taxon>
        <taxon>Fungi</taxon>
        <taxon>Dikarya</taxon>
        <taxon>Ascomycota</taxon>
        <taxon>Pezizomycotina</taxon>
        <taxon>Sordariomycetes</taxon>
        <taxon>Hypocreomycetidae</taxon>
        <taxon>Hypocreales</taxon>
        <taxon>Hypocreaceae</taxon>
        <taxon>Trichoderma</taxon>
    </lineage>
</organism>
<reference evidence="2 3" key="1">
    <citation type="submission" date="2016-07" db="EMBL/GenBank/DDBJ databases">
        <title>Multiple horizontal gene transfer events from other fungi enriched the ability of initially mycotrophic Trichoderma (Ascomycota) to feed on dead plant biomass.</title>
        <authorList>
            <consortium name="DOE Joint Genome Institute"/>
            <person name="Aerts A."/>
            <person name="Atanasova L."/>
            <person name="Chenthamara K."/>
            <person name="Zhang J."/>
            <person name="Grujic M."/>
            <person name="Henrissat B."/>
            <person name="Kuo A."/>
            <person name="Salamov A."/>
            <person name="Lipzen A."/>
            <person name="Labutti K."/>
            <person name="Barry K."/>
            <person name="Miao Y."/>
            <person name="Rahimi M.J."/>
            <person name="Shen Q."/>
            <person name="Grigoriev I.V."/>
            <person name="Kubicek C.P."/>
            <person name="Druzhinina I.S."/>
        </authorList>
    </citation>
    <scope>NUCLEOTIDE SEQUENCE [LARGE SCALE GENOMIC DNA]</scope>
    <source>
        <strain evidence="2 3">ATCC 18648</strain>
    </source>
</reference>
<dbReference type="EMBL" id="KZ679128">
    <property type="protein sequence ID" value="PTB79077.1"/>
    <property type="molecule type" value="Genomic_DNA"/>
</dbReference>
<feature type="transmembrane region" description="Helical" evidence="1">
    <location>
        <begin position="5"/>
        <end position="25"/>
    </location>
</feature>
<evidence type="ECO:0000313" key="2">
    <source>
        <dbReference type="EMBL" id="PTB79077.1"/>
    </source>
</evidence>
<evidence type="ECO:0000256" key="1">
    <source>
        <dbReference type="SAM" id="Phobius"/>
    </source>
</evidence>
<gene>
    <name evidence="2" type="ORF">M440DRAFT_1159772</name>
</gene>
<keyword evidence="1" id="KW-0812">Transmembrane</keyword>
<protein>
    <submittedName>
        <fullName evidence="2">Uncharacterized protein</fullName>
    </submittedName>
</protein>
<keyword evidence="1" id="KW-1133">Transmembrane helix</keyword>
<dbReference type="AlphaFoldDB" id="A0A2T4CBX7"/>